<dbReference type="Gene3D" id="4.10.60.10">
    <property type="entry name" value="Zinc finger, CCHC-type"/>
    <property type="match status" value="1"/>
</dbReference>
<dbReference type="InParanoid" id="G4ZCV6"/>
<sequence>MVTAKIAHRAKVNMAVATGVDYDEESDGGEEADAPRAPPPPKKVKIAARRTKAAMRQVKATEAPRKTAEAAPAPGRFGELKCYACNQLGHFARECRDAEARARSDEYLARREQDRKQQENEDRAT</sequence>
<feature type="domain" description="CCHC-type" evidence="3">
    <location>
        <begin position="81"/>
        <end position="97"/>
    </location>
</feature>
<dbReference type="SMART" id="SM00343">
    <property type="entry name" value="ZnF_C2HC"/>
    <property type="match status" value="1"/>
</dbReference>
<gene>
    <name evidence="4" type="ORF">PHYSODRAFT_332135</name>
</gene>
<feature type="compositionally biased region" description="Basic residues" evidence="2">
    <location>
        <begin position="42"/>
        <end position="53"/>
    </location>
</feature>
<keyword evidence="1" id="KW-0479">Metal-binding</keyword>
<dbReference type="KEGG" id="psoj:PHYSODRAFT_332135"/>
<feature type="compositionally biased region" description="Acidic residues" evidence="2">
    <location>
        <begin position="21"/>
        <end position="32"/>
    </location>
</feature>
<name>G4ZCV6_PHYSP</name>
<keyword evidence="5" id="KW-1185">Reference proteome</keyword>
<proteinExistence type="predicted"/>
<dbReference type="PROSITE" id="PS50158">
    <property type="entry name" value="ZF_CCHC"/>
    <property type="match status" value="1"/>
</dbReference>
<feature type="region of interest" description="Disordered" evidence="2">
    <location>
        <begin position="18"/>
        <end position="73"/>
    </location>
</feature>
<organism evidence="4 5">
    <name type="scientific">Phytophthora sojae (strain P6497)</name>
    <name type="common">Soybean stem and root rot agent</name>
    <name type="synonym">Phytophthora megasperma f. sp. glycines</name>
    <dbReference type="NCBI Taxonomy" id="1094619"/>
    <lineage>
        <taxon>Eukaryota</taxon>
        <taxon>Sar</taxon>
        <taxon>Stramenopiles</taxon>
        <taxon>Oomycota</taxon>
        <taxon>Peronosporomycetes</taxon>
        <taxon>Peronosporales</taxon>
        <taxon>Peronosporaceae</taxon>
        <taxon>Phytophthora</taxon>
    </lineage>
</organism>
<dbReference type="Proteomes" id="UP000002640">
    <property type="component" value="Unassembled WGS sequence"/>
</dbReference>
<dbReference type="GeneID" id="20646394"/>
<keyword evidence="1" id="KW-0862">Zinc</keyword>
<dbReference type="GO" id="GO:0008270">
    <property type="term" value="F:zinc ion binding"/>
    <property type="evidence" value="ECO:0007669"/>
    <property type="project" value="UniProtKB-KW"/>
</dbReference>
<evidence type="ECO:0000313" key="4">
    <source>
        <dbReference type="EMBL" id="EGZ18314.1"/>
    </source>
</evidence>
<evidence type="ECO:0000256" key="2">
    <source>
        <dbReference type="SAM" id="MobiDB-lite"/>
    </source>
</evidence>
<accession>G4ZCV6</accession>
<feature type="region of interest" description="Disordered" evidence="2">
    <location>
        <begin position="99"/>
        <end position="125"/>
    </location>
</feature>
<evidence type="ECO:0000313" key="5">
    <source>
        <dbReference type="Proteomes" id="UP000002640"/>
    </source>
</evidence>
<dbReference type="RefSeq" id="XP_009527372.1">
    <property type="nucleotide sequence ID" value="XM_009529077.1"/>
</dbReference>
<dbReference type="AlphaFoldDB" id="G4ZCV6"/>
<evidence type="ECO:0000256" key="1">
    <source>
        <dbReference type="PROSITE-ProRule" id="PRU00047"/>
    </source>
</evidence>
<dbReference type="InterPro" id="IPR001878">
    <property type="entry name" value="Znf_CCHC"/>
</dbReference>
<protein>
    <recommendedName>
        <fullName evidence="3">CCHC-type domain-containing protein</fullName>
    </recommendedName>
</protein>
<dbReference type="SUPFAM" id="SSF57756">
    <property type="entry name" value="Retrovirus zinc finger-like domains"/>
    <property type="match status" value="1"/>
</dbReference>
<keyword evidence="1" id="KW-0863">Zinc-finger</keyword>
<dbReference type="InterPro" id="IPR036875">
    <property type="entry name" value="Znf_CCHC_sf"/>
</dbReference>
<reference evidence="4 5" key="1">
    <citation type="journal article" date="2006" name="Science">
        <title>Phytophthora genome sequences uncover evolutionary origins and mechanisms of pathogenesis.</title>
        <authorList>
            <person name="Tyler B.M."/>
            <person name="Tripathy S."/>
            <person name="Zhang X."/>
            <person name="Dehal P."/>
            <person name="Jiang R.H."/>
            <person name="Aerts A."/>
            <person name="Arredondo F.D."/>
            <person name="Baxter L."/>
            <person name="Bensasson D."/>
            <person name="Beynon J.L."/>
            <person name="Chapman J."/>
            <person name="Damasceno C.M."/>
            <person name="Dorrance A.E."/>
            <person name="Dou D."/>
            <person name="Dickerman A.W."/>
            <person name="Dubchak I.L."/>
            <person name="Garbelotto M."/>
            <person name="Gijzen M."/>
            <person name="Gordon S.G."/>
            <person name="Govers F."/>
            <person name="Grunwald N.J."/>
            <person name="Huang W."/>
            <person name="Ivors K.L."/>
            <person name="Jones R.W."/>
            <person name="Kamoun S."/>
            <person name="Krampis K."/>
            <person name="Lamour K.H."/>
            <person name="Lee M.K."/>
            <person name="McDonald W.H."/>
            <person name="Medina M."/>
            <person name="Meijer H.J."/>
            <person name="Nordberg E.K."/>
            <person name="Maclean D.J."/>
            <person name="Ospina-Giraldo M.D."/>
            <person name="Morris P.F."/>
            <person name="Phuntumart V."/>
            <person name="Putnam N.H."/>
            <person name="Rash S."/>
            <person name="Rose J.K."/>
            <person name="Sakihama Y."/>
            <person name="Salamov A.A."/>
            <person name="Savidor A."/>
            <person name="Scheuring C.F."/>
            <person name="Smith B.M."/>
            <person name="Sobral B.W."/>
            <person name="Terry A."/>
            <person name="Torto-Alalibo T.A."/>
            <person name="Win J."/>
            <person name="Xu Z."/>
            <person name="Zhang H."/>
            <person name="Grigoriev I.V."/>
            <person name="Rokhsar D.S."/>
            <person name="Boore J.L."/>
        </authorList>
    </citation>
    <scope>NUCLEOTIDE SEQUENCE [LARGE SCALE GENOMIC DNA]</scope>
    <source>
        <strain evidence="4 5">P6497</strain>
    </source>
</reference>
<dbReference type="EMBL" id="JH159154">
    <property type="protein sequence ID" value="EGZ18314.1"/>
    <property type="molecule type" value="Genomic_DNA"/>
</dbReference>
<dbReference type="Pfam" id="PF00098">
    <property type="entry name" value="zf-CCHC"/>
    <property type="match status" value="1"/>
</dbReference>
<evidence type="ECO:0000259" key="3">
    <source>
        <dbReference type="PROSITE" id="PS50158"/>
    </source>
</evidence>
<dbReference type="GO" id="GO:0003676">
    <property type="term" value="F:nucleic acid binding"/>
    <property type="evidence" value="ECO:0007669"/>
    <property type="project" value="InterPro"/>
</dbReference>